<dbReference type="PANTHER" id="PTHR47926">
    <property type="entry name" value="PENTATRICOPEPTIDE REPEAT-CONTAINING PROTEIN"/>
    <property type="match status" value="1"/>
</dbReference>
<dbReference type="Pfam" id="PF20431">
    <property type="entry name" value="E_motif"/>
    <property type="match status" value="1"/>
</dbReference>
<keyword evidence="6" id="KW-1185">Reference proteome</keyword>
<dbReference type="Pfam" id="PF13041">
    <property type="entry name" value="PPR_2"/>
    <property type="match status" value="1"/>
</dbReference>
<dbReference type="EMBL" id="CM007364">
    <property type="protein sequence ID" value="OIW13453.1"/>
    <property type="molecule type" value="Genomic_DNA"/>
</dbReference>
<feature type="repeat" description="PPR" evidence="2">
    <location>
        <begin position="71"/>
        <end position="105"/>
    </location>
</feature>
<dbReference type="InterPro" id="IPR046848">
    <property type="entry name" value="E_motif"/>
</dbReference>
<dbReference type="Gramene" id="OIW13454">
    <property type="protein sequence ID" value="OIW13454"/>
    <property type="gene ID" value="TanjilG_22245"/>
</dbReference>
<dbReference type="GO" id="GO:0003723">
    <property type="term" value="F:RNA binding"/>
    <property type="evidence" value="ECO:0007669"/>
    <property type="project" value="InterPro"/>
</dbReference>
<dbReference type="EMBL" id="CM007364">
    <property type="protein sequence ID" value="OIW13454.1"/>
    <property type="molecule type" value="Genomic_DNA"/>
</dbReference>
<gene>
    <name evidence="4" type="ORF">TanjilG_22244</name>
    <name evidence="5" type="ORF">TanjilG_22245</name>
    <name evidence="3" type="ORF">TanjilG_23928</name>
</gene>
<dbReference type="PANTHER" id="PTHR47926:SF516">
    <property type="entry name" value="SMK1"/>
    <property type="match status" value="1"/>
</dbReference>
<dbReference type="AlphaFoldDB" id="A0A1J7HKV1"/>
<evidence type="ECO:0000313" key="5">
    <source>
        <dbReference type="EMBL" id="OIW13454.1"/>
    </source>
</evidence>
<dbReference type="Gramene" id="OIW13453">
    <property type="protein sequence ID" value="OIW13453"/>
    <property type="gene ID" value="TanjilG_22244"/>
</dbReference>
<dbReference type="Gene3D" id="1.25.40.10">
    <property type="entry name" value="Tetratricopeptide repeat domain"/>
    <property type="match status" value="4"/>
</dbReference>
<dbReference type="NCBIfam" id="TIGR00756">
    <property type="entry name" value="PPR"/>
    <property type="match status" value="3"/>
</dbReference>
<evidence type="ECO:0008006" key="7">
    <source>
        <dbReference type="Google" id="ProtNLM"/>
    </source>
</evidence>
<feature type="repeat" description="PPR" evidence="2">
    <location>
        <begin position="172"/>
        <end position="206"/>
    </location>
</feature>
<dbReference type="EMBL" id="CM007376">
    <property type="protein sequence ID" value="OIV95485.1"/>
    <property type="molecule type" value="Genomic_DNA"/>
</dbReference>
<organism evidence="5 6">
    <name type="scientific">Lupinus angustifolius</name>
    <name type="common">Narrow-leaved blue lupine</name>
    <dbReference type="NCBI Taxonomy" id="3871"/>
    <lineage>
        <taxon>Eukaryota</taxon>
        <taxon>Viridiplantae</taxon>
        <taxon>Streptophyta</taxon>
        <taxon>Embryophyta</taxon>
        <taxon>Tracheophyta</taxon>
        <taxon>Spermatophyta</taxon>
        <taxon>Magnoliopsida</taxon>
        <taxon>eudicotyledons</taxon>
        <taxon>Gunneridae</taxon>
        <taxon>Pentapetalae</taxon>
        <taxon>rosids</taxon>
        <taxon>fabids</taxon>
        <taxon>Fabales</taxon>
        <taxon>Fabaceae</taxon>
        <taxon>Papilionoideae</taxon>
        <taxon>50 kb inversion clade</taxon>
        <taxon>genistoids sensu lato</taxon>
        <taxon>core genistoids</taxon>
        <taxon>Genisteae</taxon>
        <taxon>Lupinus</taxon>
    </lineage>
</organism>
<reference evidence="5 6" key="1">
    <citation type="journal article" date="2017" name="Plant Biotechnol. J.">
        <title>A comprehensive draft genome sequence for lupin (Lupinus angustifolius), an emerging health food: insights into plant-microbe interactions and legume evolution.</title>
        <authorList>
            <person name="Hane J.K."/>
            <person name="Ming Y."/>
            <person name="Kamphuis L.G."/>
            <person name="Nelson M.N."/>
            <person name="Garg G."/>
            <person name="Atkins C.A."/>
            <person name="Bayer P.E."/>
            <person name="Bravo A."/>
            <person name="Bringans S."/>
            <person name="Cannon S."/>
            <person name="Edwards D."/>
            <person name="Foley R."/>
            <person name="Gao L.L."/>
            <person name="Harrison M.J."/>
            <person name="Huang W."/>
            <person name="Hurgobin B."/>
            <person name="Li S."/>
            <person name="Liu C.W."/>
            <person name="McGrath A."/>
            <person name="Morahan G."/>
            <person name="Murray J."/>
            <person name="Weller J."/>
            <person name="Jian J."/>
            <person name="Singh K.B."/>
        </authorList>
    </citation>
    <scope>NUCLEOTIDE SEQUENCE [LARGE SCALE GENOMIC DNA]</scope>
    <source>
        <strain evidence="6">cv. Tanjil</strain>
        <tissue evidence="5">Whole plant</tissue>
    </source>
</reference>
<evidence type="ECO:0000313" key="6">
    <source>
        <dbReference type="Proteomes" id="UP000188354"/>
    </source>
</evidence>
<evidence type="ECO:0000256" key="2">
    <source>
        <dbReference type="PROSITE-ProRule" id="PRU00708"/>
    </source>
</evidence>
<dbReference type="PROSITE" id="PS51375">
    <property type="entry name" value="PPR"/>
    <property type="match status" value="3"/>
</dbReference>
<dbReference type="Proteomes" id="UP000188354">
    <property type="component" value="Chromosome LG04"/>
</dbReference>
<name>A0A1J7HKV1_LUPAN</name>
<accession>A0A1J7HKV1</accession>
<dbReference type="InterPro" id="IPR011990">
    <property type="entry name" value="TPR-like_helical_dom_sf"/>
</dbReference>
<evidence type="ECO:0000313" key="3">
    <source>
        <dbReference type="EMBL" id="OIV95485.1"/>
    </source>
</evidence>
<evidence type="ECO:0000256" key="1">
    <source>
        <dbReference type="ARBA" id="ARBA00022737"/>
    </source>
</evidence>
<protein>
    <recommendedName>
        <fullName evidence="7">Pentatricopeptide repeat-containing protein</fullName>
    </recommendedName>
</protein>
<sequence length="508" mass="56679">MSRKAFLDLSFLLRSCVPHSAIFQAKQCHAQTILQGLLPNVTLENDLLLVYSRYSRCCYARKVFDRMLRRNMHSWNIMVASCVKNSMYNDVLTIFSEFKRCGLQPDHYTLPSLFKAAIGVCDAWFGKICHGWVIKLGYEGYVVVGGSVLEFYIKCGDIPLARSVFSNMLCRDHVVWNLMISGFGNAELYSEAINCFREMLVLNGVKVDYMIVPSILNACGREGDLMKGKELHGYVVKNFAFDADAPIGNALIDMYGKCGCLNDSEKVFRTLRHVNLVTWTTMISCYGIHGKGEESLSLFKKAIHDGFAPNSVTVTAILASCSHAGLVDQGKHIFSSIYSDYGLEPTVEHYACVVYLLSCCGYLVEALDFLKSMKAPVTGSIWGALLAGCVMHKNVEIGEIAAHHLFQLEPNNASNYIALCGIYQSHGMIDGISNIRAKMRNLGLVKTPGYSWINIGGRAHKFYQGDLSHPMAQMIYKIIYQISNVQLLNNYFLGVENSLHDDTLIMGL</sequence>
<proteinExistence type="predicted"/>
<feature type="repeat" description="PPR" evidence="2">
    <location>
        <begin position="275"/>
        <end position="309"/>
    </location>
</feature>
<dbReference type="STRING" id="3871.A0A1J7HKV1"/>
<dbReference type="InterPro" id="IPR046960">
    <property type="entry name" value="PPR_At4g14850-like_plant"/>
</dbReference>
<keyword evidence="1" id="KW-0677">Repeat</keyword>
<dbReference type="Proteomes" id="UP000188354">
    <property type="component" value="Chromosome LG16"/>
</dbReference>
<dbReference type="InterPro" id="IPR002885">
    <property type="entry name" value="PPR_rpt"/>
</dbReference>
<dbReference type="GO" id="GO:0009451">
    <property type="term" value="P:RNA modification"/>
    <property type="evidence" value="ECO:0007669"/>
    <property type="project" value="InterPro"/>
</dbReference>
<dbReference type="Gramene" id="OIV95485">
    <property type="protein sequence ID" value="OIV95485"/>
    <property type="gene ID" value="TanjilG_23928"/>
</dbReference>
<evidence type="ECO:0000313" key="4">
    <source>
        <dbReference type="EMBL" id="OIW13453.1"/>
    </source>
</evidence>
<dbReference type="Pfam" id="PF01535">
    <property type="entry name" value="PPR"/>
    <property type="match status" value="3"/>
</dbReference>
<dbReference type="FunFam" id="1.25.40.10:FF:000996">
    <property type="entry name" value="Small kernel1"/>
    <property type="match status" value="1"/>
</dbReference>